<dbReference type="OrthoDB" id="3184377at2759"/>
<name>A0A0D2Q835_HYPSF</name>
<feature type="compositionally biased region" description="Basic residues" evidence="1">
    <location>
        <begin position="121"/>
        <end position="134"/>
    </location>
</feature>
<dbReference type="AlphaFoldDB" id="A0A0D2Q835"/>
<keyword evidence="4" id="KW-1185">Reference proteome</keyword>
<dbReference type="Proteomes" id="UP000054270">
    <property type="component" value="Unassembled WGS sequence"/>
</dbReference>
<proteinExistence type="predicted"/>
<keyword evidence="2" id="KW-1133">Transmembrane helix</keyword>
<feature type="compositionally biased region" description="Polar residues" evidence="1">
    <location>
        <begin position="135"/>
        <end position="150"/>
    </location>
</feature>
<feature type="compositionally biased region" description="Acidic residues" evidence="1">
    <location>
        <begin position="153"/>
        <end position="169"/>
    </location>
</feature>
<organism evidence="3 4">
    <name type="scientific">Hypholoma sublateritium (strain FD-334 SS-4)</name>
    <dbReference type="NCBI Taxonomy" id="945553"/>
    <lineage>
        <taxon>Eukaryota</taxon>
        <taxon>Fungi</taxon>
        <taxon>Dikarya</taxon>
        <taxon>Basidiomycota</taxon>
        <taxon>Agaricomycotina</taxon>
        <taxon>Agaricomycetes</taxon>
        <taxon>Agaricomycetidae</taxon>
        <taxon>Agaricales</taxon>
        <taxon>Agaricineae</taxon>
        <taxon>Strophariaceae</taxon>
        <taxon>Hypholoma</taxon>
    </lineage>
</organism>
<evidence type="ECO:0000256" key="2">
    <source>
        <dbReference type="SAM" id="Phobius"/>
    </source>
</evidence>
<protein>
    <submittedName>
        <fullName evidence="3">Uncharacterized protein</fullName>
    </submittedName>
</protein>
<evidence type="ECO:0000313" key="3">
    <source>
        <dbReference type="EMBL" id="KJA27895.1"/>
    </source>
</evidence>
<dbReference type="OMA" id="QLYEATY"/>
<evidence type="ECO:0000256" key="1">
    <source>
        <dbReference type="SAM" id="MobiDB-lite"/>
    </source>
</evidence>
<sequence length="179" mass="19946">MLVPLPSDQLYEATYTYVVPRAAEPSPSAAPGEKFLTPIIAGSICGGVLFIIWGIGFAVYFKKRYRRKQRNRLIAAGKAEPRPKDLELEVPKEKIVIPPDPAVLLGQHQPGEILFPERRHSKDRRHRHIPRSTRHGSYSRANGESSTTLPSPDEIEDSIVVEGPEESMVDETVTVPSKL</sequence>
<gene>
    <name evidence="3" type="ORF">HYPSUDRAFT_884124</name>
</gene>
<keyword evidence="2" id="KW-0812">Transmembrane</keyword>
<dbReference type="EMBL" id="KN817523">
    <property type="protein sequence ID" value="KJA27895.1"/>
    <property type="molecule type" value="Genomic_DNA"/>
</dbReference>
<feature type="region of interest" description="Disordered" evidence="1">
    <location>
        <begin position="118"/>
        <end position="179"/>
    </location>
</feature>
<evidence type="ECO:0000313" key="4">
    <source>
        <dbReference type="Proteomes" id="UP000054270"/>
    </source>
</evidence>
<keyword evidence="2" id="KW-0472">Membrane</keyword>
<reference evidence="4" key="1">
    <citation type="submission" date="2014-04" db="EMBL/GenBank/DDBJ databases">
        <title>Evolutionary Origins and Diversification of the Mycorrhizal Mutualists.</title>
        <authorList>
            <consortium name="DOE Joint Genome Institute"/>
            <consortium name="Mycorrhizal Genomics Consortium"/>
            <person name="Kohler A."/>
            <person name="Kuo A."/>
            <person name="Nagy L.G."/>
            <person name="Floudas D."/>
            <person name="Copeland A."/>
            <person name="Barry K.W."/>
            <person name="Cichocki N."/>
            <person name="Veneault-Fourrey C."/>
            <person name="LaButti K."/>
            <person name="Lindquist E.A."/>
            <person name="Lipzen A."/>
            <person name="Lundell T."/>
            <person name="Morin E."/>
            <person name="Murat C."/>
            <person name="Riley R."/>
            <person name="Ohm R."/>
            <person name="Sun H."/>
            <person name="Tunlid A."/>
            <person name="Henrissat B."/>
            <person name="Grigoriev I.V."/>
            <person name="Hibbett D.S."/>
            <person name="Martin F."/>
        </authorList>
    </citation>
    <scope>NUCLEOTIDE SEQUENCE [LARGE SCALE GENOMIC DNA]</scope>
    <source>
        <strain evidence="4">FD-334 SS-4</strain>
    </source>
</reference>
<feature type="transmembrane region" description="Helical" evidence="2">
    <location>
        <begin position="35"/>
        <end position="61"/>
    </location>
</feature>
<accession>A0A0D2Q835</accession>